<evidence type="ECO:0000313" key="3">
    <source>
        <dbReference type="EMBL" id="EAR14442.1"/>
    </source>
</evidence>
<feature type="domain" description="Haem-binding" evidence="2">
    <location>
        <begin position="12"/>
        <end position="147"/>
    </location>
</feature>
<dbReference type="Proteomes" id="UP000009049">
    <property type="component" value="Chromosome"/>
</dbReference>
<feature type="signal peptide" evidence="1">
    <location>
        <begin position="1"/>
        <end position="21"/>
    </location>
</feature>
<dbReference type="eggNOG" id="COG2010">
    <property type="taxonomic scope" value="Bacteria"/>
</dbReference>
<dbReference type="Pfam" id="PF14376">
    <property type="entry name" value="Haem_bd"/>
    <property type="match status" value="1"/>
</dbReference>
<dbReference type="STRING" id="313596.RB2501_00161"/>
<dbReference type="HOGENOM" id="CLU_120447_1_0_10"/>
<dbReference type="SMART" id="SM01235">
    <property type="entry name" value="Haem_bd"/>
    <property type="match status" value="1"/>
</dbReference>
<keyword evidence="1" id="KW-0732">Signal</keyword>
<accession>A4CNH5</accession>
<evidence type="ECO:0000256" key="1">
    <source>
        <dbReference type="SAM" id="SignalP"/>
    </source>
</evidence>
<proteinExistence type="predicted"/>
<dbReference type="RefSeq" id="WP_015755230.1">
    <property type="nucleotide sequence ID" value="NC_013222.1"/>
</dbReference>
<gene>
    <name evidence="3" type="ordered locus">RB2501_00161</name>
</gene>
<sequence length="157" mass="18156">MKLGKKIAWALLIVFVGMQFFQPDKNEDTSDHLATFLSETNPPDQVEHLLKTSCFDCHSNHTVYPWYNRVAPVSYWLADHIDHGKGHLNFSEWDTYDAGEKDHKLEEVVETVESGEMPLREYTWTHAEARLTESQRNAILEWARLSRSRLAVNGSPK</sequence>
<evidence type="ECO:0000259" key="2">
    <source>
        <dbReference type="SMART" id="SM01235"/>
    </source>
</evidence>
<keyword evidence="4" id="KW-1185">Reference proteome</keyword>
<dbReference type="KEGG" id="rbi:RB2501_00161"/>
<dbReference type="OrthoDB" id="196738at2"/>
<dbReference type="InterPro" id="IPR025992">
    <property type="entry name" value="Haem-bd"/>
</dbReference>
<dbReference type="EMBL" id="CP001712">
    <property type="protein sequence ID" value="EAR14442.1"/>
    <property type="molecule type" value="Genomic_DNA"/>
</dbReference>
<dbReference type="AlphaFoldDB" id="A4CNH5"/>
<organism evidence="3 4">
    <name type="scientific">Robiginitalea biformata (strain ATCC BAA-864 / DSM 15991 / KCTC 12146 / HTCC2501)</name>
    <dbReference type="NCBI Taxonomy" id="313596"/>
    <lineage>
        <taxon>Bacteria</taxon>
        <taxon>Pseudomonadati</taxon>
        <taxon>Bacteroidota</taxon>
        <taxon>Flavobacteriia</taxon>
        <taxon>Flavobacteriales</taxon>
        <taxon>Flavobacteriaceae</taxon>
        <taxon>Robiginitalea</taxon>
    </lineage>
</organism>
<protein>
    <recommendedName>
        <fullName evidence="2">Haem-binding domain-containing protein</fullName>
    </recommendedName>
</protein>
<evidence type="ECO:0000313" key="4">
    <source>
        <dbReference type="Proteomes" id="UP000009049"/>
    </source>
</evidence>
<name>A4CNH5_ROBBH</name>
<reference evidence="3 4" key="1">
    <citation type="journal article" date="2009" name="J. Bacteriol.">
        <title>Complete genome sequence of Robiginitalea biformata HTCC2501.</title>
        <authorList>
            <person name="Oh H.M."/>
            <person name="Giovannoni S.J."/>
            <person name="Lee K."/>
            <person name="Ferriera S."/>
            <person name="Johnson J."/>
            <person name="Cho J.C."/>
        </authorList>
    </citation>
    <scope>NUCLEOTIDE SEQUENCE [LARGE SCALE GENOMIC DNA]</scope>
    <source>
        <strain evidence="4">ATCC BAA-864 / HTCC2501 / KCTC 12146</strain>
    </source>
</reference>
<feature type="chain" id="PRO_5002667579" description="Haem-binding domain-containing protein" evidence="1">
    <location>
        <begin position="22"/>
        <end position="157"/>
    </location>
</feature>